<comment type="caution">
    <text evidence="1">The sequence shown here is derived from an EMBL/GenBank/DDBJ whole genome shotgun (WGS) entry which is preliminary data.</text>
</comment>
<dbReference type="EMBL" id="JAERRH010000008">
    <property type="protein sequence ID" value="MBL1107337.1"/>
    <property type="molecule type" value="Genomic_DNA"/>
</dbReference>
<gene>
    <name evidence="1" type="ORF">JK361_22485</name>
</gene>
<reference evidence="1 2" key="1">
    <citation type="submission" date="2021-01" db="EMBL/GenBank/DDBJ databases">
        <title>WGS of actinomycetes isolated from Thailand.</title>
        <authorList>
            <person name="Thawai C."/>
        </authorList>
    </citation>
    <scope>NUCLEOTIDE SEQUENCE [LARGE SCALE GENOMIC DNA]</scope>
    <source>
        <strain evidence="1 2">CH5-8</strain>
    </source>
</reference>
<sequence length="99" mass="10938">MDLLSLPALDGLNAEQRRGAACVWDGRHTPLTATTAIDLGEHQDRSGTTCFLRACKRCAEWRALSALHQHTSSCEPCIIDHTQCPTGLALVRLVRDTRR</sequence>
<evidence type="ECO:0000313" key="1">
    <source>
        <dbReference type="EMBL" id="MBL1107337.1"/>
    </source>
</evidence>
<organism evidence="1 2">
    <name type="scientific">Streptomyces musisoli</name>
    <dbReference type="NCBI Taxonomy" id="2802280"/>
    <lineage>
        <taxon>Bacteria</taxon>
        <taxon>Bacillati</taxon>
        <taxon>Actinomycetota</taxon>
        <taxon>Actinomycetes</taxon>
        <taxon>Kitasatosporales</taxon>
        <taxon>Streptomycetaceae</taxon>
        <taxon>Streptomyces</taxon>
    </lineage>
</organism>
<evidence type="ECO:0000313" key="2">
    <source>
        <dbReference type="Proteomes" id="UP000621386"/>
    </source>
</evidence>
<accession>A0ABS1P4N4</accession>
<name>A0ABS1P4N4_9ACTN</name>
<protein>
    <submittedName>
        <fullName evidence="1">Uncharacterized protein</fullName>
    </submittedName>
</protein>
<proteinExistence type="predicted"/>
<keyword evidence="2" id="KW-1185">Reference proteome</keyword>
<dbReference type="Proteomes" id="UP000621386">
    <property type="component" value="Unassembled WGS sequence"/>
</dbReference>